<accession>A0A3L7A0V6</accession>
<keyword evidence="1" id="KW-0812">Transmembrane</keyword>
<comment type="caution">
    <text evidence="2">The sequence shown here is derived from an EMBL/GenBank/DDBJ whole genome shotgun (WGS) entry which is preliminary data.</text>
</comment>
<feature type="transmembrane region" description="Helical" evidence="1">
    <location>
        <begin position="14"/>
        <end position="33"/>
    </location>
</feature>
<feature type="transmembrane region" description="Helical" evidence="1">
    <location>
        <begin position="39"/>
        <end position="57"/>
    </location>
</feature>
<name>A0A3L7A0V6_9MICO</name>
<evidence type="ECO:0000313" key="2">
    <source>
        <dbReference type="EMBL" id="RLP73704.1"/>
    </source>
</evidence>
<sequence length="72" mass="7651">MATSESRARAERRLGITLLIVAVLVAGFAVFTFVSASEWYAYAAGALFSILALVLVLRGVEQVRDGIASAHP</sequence>
<keyword evidence="1" id="KW-0472">Membrane</keyword>
<evidence type="ECO:0000313" key="3">
    <source>
        <dbReference type="Proteomes" id="UP000272503"/>
    </source>
</evidence>
<dbReference type="OrthoDB" id="9894286at2"/>
<protein>
    <submittedName>
        <fullName evidence="2">Uncharacterized protein</fullName>
    </submittedName>
</protein>
<reference evidence="2 3" key="1">
    <citation type="submission" date="2018-10" db="EMBL/GenBank/DDBJ databases">
        <authorList>
            <person name="Li J."/>
        </authorList>
    </citation>
    <scope>NUCLEOTIDE SEQUENCE [LARGE SCALE GENOMIC DNA]</scope>
    <source>
        <strain evidence="2 3">IF 016277</strain>
    </source>
</reference>
<proteinExistence type="predicted"/>
<dbReference type="AlphaFoldDB" id="A0A3L7A0V6"/>
<dbReference type="EMBL" id="RCUX01000013">
    <property type="protein sequence ID" value="RLP73704.1"/>
    <property type="molecule type" value="Genomic_DNA"/>
</dbReference>
<keyword evidence="3" id="KW-1185">Reference proteome</keyword>
<keyword evidence="1" id="KW-1133">Transmembrane helix</keyword>
<gene>
    <name evidence="2" type="ORF">D9V32_14360</name>
</gene>
<organism evidence="2 3">
    <name type="scientific">Mycetocola tolaasinivorans</name>
    <dbReference type="NCBI Taxonomy" id="76635"/>
    <lineage>
        <taxon>Bacteria</taxon>
        <taxon>Bacillati</taxon>
        <taxon>Actinomycetota</taxon>
        <taxon>Actinomycetes</taxon>
        <taxon>Micrococcales</taxon>
        <taxon>Microbacteriaceae</taxon>
        <taxon>Mycetocola</taxon>
    </lineage>
</organism>
<dbReference type="Proteomes" id="UP000272503">
    <property type="component" value="Unassembled WGS sequence"/>
</dbReference>
<evidence type="ECO:0000256" key="1">
    <source>
        <dbReference type="SAM" id="Phobius"/>
    </source>
</evidence>
<dbReference type="RefSeq" id="WP_121649607.1">
    <property type="nucleotide sequence ID" value="NZ_RCUX01000013.1"/>
</dbReference>